<evidence type="ECO:0000313" key="1">
    <source>
        <dbReference type="EMBL" id="BBX10330.1"/>
    </source>
</evidence>
<dbReference type="AlphaFoldDB" id="A0AAD1HSC5"/>
<reference evidence="1 2" key="1">
    <citation type="journal article" date="2019" name="Emerg. Microbes Infect.">
        <title>Comprehensive subspecies identification of 175 nontuberculous mycobacteria species based on 7547 genomic profiles.</title>
        <authorList>
            <person name="Matsumoto Y."/>
            <person name="Kinjo T."/>
            <person name="Motooka D."/>
            <person name="Nabeya D."/>
            <person name="Jung N."/>
            <person name="Uechi K."/>
            <person name="Horii T."/>
            <person name="Iida T."/>
            <person name="Fujita J."/>
            <person name="Nakamura S."/>
        </authorList>
    </citation>
    <scope>NUCLEOTIDE SEQUENCE [LARGE SCALE GENOMIC DNA]</scope>
    <source>
        <strain evidence="1 2">JCM 6376</strain>
    </source>
</reference>
<dbReference type="Proteomes" id="UP000467327">
    <property type="component" value="Chromosome"/>
</dbReference>
<protein>
    <submittedName>
        <fullName evidence="1">Uncharacterized protein</fullName>
    </submittedName>
</protein>
<dbReference type="EMBL" id="AP022561">
    <property type="protein sequence ID" value="BBX10330.1"/>
    <property type="molecule type" value="Genomic_DNA"/>
</dbReference>
<gene>
    <name evidence="1" type="ORF">MAIC_51330</name>
</gene>
<organism evidence="1 2">
    <name type="scientific">Mycolicibacterium aichiense</name>
    <dbReference type="NCBI Taxonomy" id="1799"/>
    <lineage>
        <taxon>Bacteria</taxon>
        <taxon>Bacillati</taxon>
        <taxon>Actinomycetota</taxon>
        <taxon>Actinomycetes</taxon>
        <taxon>Mycobacteriales</taxon>
        <taxon>Mycobacteriaceae</taxon>
        <taxon>Mycolicibacterium</taxon>
    </lineage>
</organism>
<accession>A0AAD1HSC5</accession>
<keyword evidence="2" id="KW-1185">Reference proteome</keyword>
<dbReference type="RefSeq" id="WP_147291981.1">
    <property type="nucleotide sequence ID" value="NZ_AP022561.1"/>
</dbReference>
<sequence>MGISLTDLERWIPGSIRAVAAAATTRANHVREVAHDQRGRGTLSPSEYNDAIRAALVATTGRDLYQDIDAQMSSRYNAVTETTEPK</sequence>
<name>A0AAD1HSC5_9MYCO</name>
<proteinExistence type="predicted"/>
<dbReference type="KEGG" id="maic:MAIC_51330"/>
<evidence type="ECO:0000313" key="2">
    <source>
        <dbReference type="Proteomes" id="UP000467327"/>
    </source>
</evidence>